<keyword evidence="3" id="KW-1185">Reference proteome</keyword>
<feature type="region of interest" description="Disordered" evidence="1">
    <location>
        <begin position="731"/>
        <end position="775"/>
    </location>
</feature>
<feature type="compositionally biased region" description="Low complexity" evidence="1">
    <location>
        <begin position="1121"/>
        <end position="1138"/>
    </location>
</feature>
<dbReference type="Proteomes" id="UP000315017">
    <property type="component" value="Chromosome"/>
</dbReference>
<dbReference type="AlphaFoldDB" id="A0A517YMV3"/>
<feature type="compositionally biased region" description="Basic and acidic residues" evidence="1">
    <location>
        <begin position="1102"/>
        <end position="1120"/>
    </location>
</feature>
<dbReference type="EMBL" id="CP036274">
    <property type="protein sequence ID" value="QDU31543.1"/>
    <property type="molecule type" value="Genomic_DNA"/>
</dbReference>
<dbReference type="OrthoDB" id="9801455at2"/>
<gene>
    <name evidence="2" type="ORF">ETAA8_67020</name>
</gene>
<name>A0A517YMV3_9BACT</name>
<reference evidence="2 3" key="1">
    <citation type="submission" date="2019-02" db="EMBL/GenBank/DDBJ databases">
        <title>Deep-cultivation of Planctomycetes and their phenomic and genomic characterization uncovers novel biology.</title>
        <authorList>
            <person name="Wiegand S."/>
            <person name="Jogler M."/>
            <person name="Boedeker C."/>
            <person name="Pinto D."/>
            <person name="Vollmers J."/>
            <person name="Rivas-Marin E."/>
            <person name="Kohn T."/>
            <person name="Peeters S.H."/>
            <person name="Heuer A."/>
            <person name="Rast P."/>
            <person name="Oberbeckmann S."/>
            <person name="Bunk B."/>
            <person name="Jeske O."/>
            <person name="Meyerdierks A."/>
            <person name="Storesund J.E."/>
            <person name="Kallscheuer N."/>
            <person name="Luecker S."/>
            <person name="Lage O.M."/>
            <person name="Pohl T."/>
            <person name="Merkel B.J."/>
            <person name="Hornburger P."/>
            <person name="Mueller R.-W."/>
            <person name="Bruemmer F."/>
            <person name="Labrenz M."/>
            <person name="Spormann A.M."/>
            <person name="Op den Camp H."/>
            <person name="Overmann J."/>
            <person name="Amann R."/>
            <person name="Jetten M.S.M."/>
            <person name="Mascher T."/>
            <person name="Medema M.H."/>
            <person name="Devos D.P."/>
            <person name="Kaster A.-K."/>
            <person name="Ovreas L."/>
            <person name="Rohde M."/>
            <person name="Galperin M.Y."/>
            <person name="Jogler C."/>
        </authorList>
    </citation>
    <scope>NUCLEOTIDE SEQUENCE [LARGE SCALE GENOMIC DNA]</scope>
    <source>
        <strain evidence="2 3">ETA_A8</strain>
    </source>
</reference>
<dbReference type="KEGG" id="aagg:ETAA8_67020"/>
<dbReference type="PANTHER" id="PTHR24216:SF65">
    <property type="entry name" value="PAXILLIN-LIKE PROTEIN 1"/>
    <property type="match status" value="1"/>
</dbReference>
<feature type="compositionally biased region" description="Low complexity" evidence="1">
    <location>
        <begin position="119"/>
        <end position="162"/>
    </location>
</feature>
<dbReference type="RefSeq" id="WP_145098852.1">
    <property type="nucleotide sequence ID" value="NZ_CP036274.1"/>
</dbReference>
<evidence type="ECO:0000313" key="3">
    <source>
        <dbReference type="Proteomes" id="UP000315017"/>
    </source>
</evidence>
<dbReference type="PANTHER" id="PTHR24216">
    <property type="entry name" value="PAXILLIN-RELATED"/>
    <property type="match status" value="1"/>
</dbReference>
<feature type="region of interest" description="Disordered" evidence="1">
    <location>
        <begin position="314"/>
        <end position="384"/>
    </location>
</feature>
<accession>A0A517YMV3</accession>
<feature type="compositionally biased region" description="Low complexity" evidence="1">
    <location>
        <begin position="169"/>
        <end position="234"/>
    </location>
</feature>
<organism evidence="2 3">
    <name type="scientific">Anatilimnocola aggregata</name>
    <dbReference type="NCBI Taxonomy" id="2528021"/>
    <lineage>
        <taxon>Bacteria</taxon>
        <taxon>Pseudomonadati</taxon>
        <taxon>Planctomycetota</taxon>
        <taxon>Planctomycetia</taxon>
        <taxon>Pirellulales</taxon>
        <taxon>Pirellulaceae</taxon>
        <taxon>Anatilimnocola</taxon>
    </lineage>
</organism>
<feature type="compositionally biased region" description="Low complexity" evidence="1">
    <location>
        <begin position="746"/>
        <end position="775"/>
    </location>
</feature>
<proteinExistence type="predicted"/>
<feature type="compositionally biased region" description="Polar residues" evidence="1">
    <location>
        <begin position="1085"/>
        <end position="1097"/>
    </location>
</feature>
<evidence type="ECO:0000256" key="1">
    <source>
        <dbReference type="SAM" id="MobiDB-lite"/>
    </source>
</evidence>
<evidence type="ECO:0000313" key="2">
    <source>
        <dbReference type="EMBL" id="QDU31543.1"/>
    </source>
</evidence>
<feature type="region of interest" description="Disordered" evidence="1">
    <location>
        <begin position="119"/>
        <end position="254"/>
    </location>
</feature>
<protein>
    <submittedName>
        <fullName evidence="2">Uncharacterized protein</fullName>
    </submittedName>
</protein>
<feature type="region of interest" description="Disordered" evidence="1">
    <location>
        <begin position="1085"/>
        <end position="1138"/>
    </location>
</feature>
<sequence length="1138" mass="123577">MSSAGNPADNSTSEKEVFDPYRVWLSIPKAEQPPNHYRLLGISLFESDLQVIQEGADRQIGYLKTKQTGKHVALSQQLLQQVAAAAGCLLDPPGKAKYDDQLRAKLQAARQPIAKPLPQAAPLAPAPAPGYQQAQQPQYQQPQYQQPALYQNQHYQNPGYQQGPPPQPGYSQPGAYSQPHPQQLHPQQQPQYQQQPGYSHGYQQPQPMQQLAPQQMAPQPLRPVPVSAPVAPAEPTNPTPVLTGSSHSSGRGRAKERNVVVEMVKVVVGGAAGIGIALAGLAMIGRMDLIYGLIGQSPPVEVVQTTKVRPTTKVVKSTTNATDSGTSAVTSSTTSATTPAKITGTDTAGTETTPAAVDPSVPSTTAPATTDTITPSESTTAASATGAPLVATVQATASSPFVPPAPPLPDNTTKQVASAAMREGLGYAADIAQHLQKVMLRDVHRQQARDLEVALRQVRAGASPAGAIPSEDSQLAKFRREMLASQLEPIDRTYFAKGVHQTLSGKLLCSMGIPSRASIGPGGPELFVTTLNDYLETVCLLAAEMQDVPEAHDRLCYLAAVCRVLQFSYQRGNAEQLPACQLVEGLGLEVVRTFNRDDRKAQLVRAQDELFRSIGLHDSMRSNSFESDPRKLFRGNGGSFERQADGRWIETHPMRGTVAYTERRRTSTIVELMPVESGNLVRLALSWLQISIRNPANIADYQYAYHEGYWDVPKSARSLTPRLVVQFPSSPDVMASATDPMPTPSNPSTTPPGTGLTNPLVTTPTSNPPTATAPAGKRLWRHASGFFELSADGVWKELAPTGDYFTLTPLSQGGDIMEFERTTGGFRLRVHDNRVEYSQSPYVTYIEVAKGGWAKPIDEVELDTQQQFALKRNCDLYNDALTKARKTLIDRFESAMSSNRKRIGKAEERLAVVAVLEEENARFEKEGLVPWSLPMRPATADYLAAVNRARLQAEQSFDRAIDYYVNHEQQDTANSVLVLKQKTLVPLMIARLISRELPRPGFAGPMGPLPPNLPPDVVERIMRDRAAAAAENGVFRLWSNGQLNEVVGPSKWTTENNALLLNIVRPTSANRDRIVIAETGNEFAGQSSSGANYTGSFASVLEPHERRPEAKYNPKPKPESVKPAPAAAEAVPAEEASK</sequence>
<feature type="compositionally biased region" description="Polar residues" evidence="1">
    <location>
        <begin position="239"/>
        <end position="249"/>
    </location>
</feature>